<evidence type="ECO:0008006" key="6">
    <source>
        <dbReference type="Google" id="ProtNLM"/>
    </source>
</evidence>
<keyword evidence="2" id="KW-1133">Transmembrane helix</keyword>
<dbReference type="EMBL" id="BNBD01000004">
    <property type="protein sequence ID" value="GHF44226.1"/>
    <property type="molecule type" value="Genomic_DNA"/>
</dbReference>
<sequence>MRLPRLPRFRNIAIPLLGALTTIMVTAGAAAADDDKYKKYNPAGIGDLLRTPRVGEGSGHTLYELYGSARYFRLDAELGWRDVGWQILQGIASLFMGLTVWVAQSAVVAVQWTLNFTDVSGIRNAITDAITGAGKEAGETLLPSALAVGALVAWANHRKANGSYLSQLGWVAAAGVLAVSLISTPGVWVDGIDSVRNVGSSVAMKAAAAGMKGDNKEPIAVDGADLGDAGKGASEAEKKNLLVRQASDAVWRSYVVTPWCIAEFGNLDTCKEFGQDVLKRTDKPTDEDFDDDRKRFLSQDMSDGKIGMPAMHWRQGKDAGRVTVCIAAFICALMFAVLAIALAFASLASLIGAMMLLLAGVVFACLWVIPGRPRQWGLRWFDALLGFALQSFVSTMVLGVVLVLNTVSIGLMGQYGYFAAIGVSITTAIVALKFRAVMESIVGVTGALSPGASAAGMALGRGASRLAGRATGWTARKTGRAAGWAGRKAGGAAMGAARAGAKAGARAFDDKVSHVGKAMGLSSWYAANAHRPVAEGGLGKKPGAGGGADGASAAGRGGAVGRAAAAGAPAGRTIATLPDRRTTAVGNVRPRTTLRSEQRQGQRQDGAGAQNAAVKNAAVKNATVGRTTRPANGQNGQTGQTGQQKNATGKSTAARRPATPQGRGQDAYRFRTAPRPHNAARQQRIGDARRAALAGGSAQVNRSGGAPAAPSGRRPRKNR</sequence>
<keyword evidence="3" id="KW-0732">Signal</keyword>
<dbReference type="Proteomes" id="UP000638313">
    <property type="component" value="Unassembled WGS sequence"/>
</dbReference>
<feature type="transmembrane region" description="Helical" evidence="2">
    <location>
        <begin position="381"/>
        <end position="403"/>
    </location>
</feature>
<evidence type="ECO:0000313" key="5">
    <source>
        <dbReference type="Proteomes" id="UP000638313"/>
    </source>
</evidence>
<keyword evidence="2" id="KW-0812">Transmembrane</keyword>
<reference evidence="4" key="2">
    <citation type="submission" date="2020-09" db="EMBL/GenBank/DDBJ databases">
        <authorList>
            <person name="Sun Q."/>
            <person name="Ohkuma M."/>
        </authorList>
    </citation>
    <scope>NUCLEOTIDE SEQUENCE</scope>
    <source>
        <strain evidence="4">JCM 4059</strain>
    </source>
</reference>
<organism evidence="4 5">
    <name type="scientific">Streptomyces mashuensis</name>
    <dbReference type="NCBI Taxonomy" id="33904"/>
    <lineage>
        <taxon>Bacteria</taxon>
        <taxon>Bacillati</taxon>
        <taxon>Actinomycetota</taxon>
        <taxon>Actinomycetes</taxon>
        <taxon>Kitasatosporales</taxon>
        <taxon>Streptomycetaceae</taxon>
        <taxon>Streptomyces</taxon>
    </lineage>
</organism>
<evidence type="ECO:0000256" key="3">
    <source>
        <dbReference type="SAM" id="SignalP"/>
    </source>
</evidence>
<dbReference type="AlphaFoldDB" id="A0A919ECY4"/>
<feature type="chain" id="PRO_5038700902" description="TrbL/VirB6 plasmid conjugal transfer protein" evidence="3">
    <location>
        <begin position="32"/>
        <end position="719"/>
    </location>
</feature>
<proteinExistence type="predicted"/>
<feature type="transmembrane region" description="Helical" evidence="2">
    <location>
        <begin position="322"/>
        <end position="344"/>
    </location>
</feature>
<accession>A0A919ECY4</accession>
<evidence type="ECO:0000313" key="4">
    <source>
        <dbReference type="EMBL" id="GHF44226.1"/>
    </source>
</evidence>
<name>A0A919ECY4_9ACTN</name>
<feature type="region of interest" description="Disordered" evidence="1">
    <location>
        <begin position="536"/>
        <end position="719"/>
    </location>
</feature>
<evidence type="ECO:0000256" key="2">
    <source>
        <dbReference type="SAM" id="Phobius"/>
    </source>
</evidence>
<feature type="compositionally biased region" description="Gly residues" evidence="1">
    <location>
        <begin position="536"/>
        <end position="560"/>
    </location>
</feature>
<protein>
    <recommendedName>
        <fullName evidence="6">TrbL/VirB6 plasmid conjugal transfer protein</fullName>
    </recommendedName>
</protein>
<gene>
    <name evidence="4" type="ORF">GCM10010218_26930</name>
</gene>
<feature type="compositionally biased region" description="Low complexity" evidence="1">
    <location>
        <begin position="603"/>
        <end position="650"/>
    </location>
</feature>
<reference evidence="4" key="1">
    <citation type="journal article" date="2014" name="Int. J. Syst. Evol. Microbiol.">
        <title>Complete genome sequence of Corynebacterium casei LMG S-19264T (=DSM 44701T), isolated from a smear-ripened cheese.</title>
        <authorList>
            <consortium name="US DOE Joint Genome Institute (JGI-PGF)"/>
            <person name="Walter F."/>
            <person name="Albersmeier A."/>
            <person name="Kalinowski J."/>
            <person name="Ruckert C."/>
        </authorList>
    </citation>
    <scope>NUCLEOTIDE SEQUENCE</scope>
    <source>
        <strain evidence="4">JCM 4059</strain>
    </source>
</reference>
<feature type="transmembrane region" description="Helical" evidence="2">
    <location>
        <begin position="415"/>
        <end position="432"/>
    </location>
</feature>
<dbReference type="RefSeq" id="WP_190129746.1">
    <property type="nucleotide sequence ID" value="NZ_BNBD01000004.1"/>
</dbReference>
<evidence type="ECO:0000256" key="1">
    <source>
        <dbReference type="SAM" id="MobiDB-lite"/>
    </source>
</evidence>
<feature type="signal peptide" evidence="3">
    <location>
        <begin position="1"/>
        <end position="31"/>
    </location>
</feature>
<keyword evidence="2" id="KW-0472">Membrane</keyword>
<comment type="caution">
    <text evidence="4">The sequence shown here is derived from an EMBL/GenBank/DDBJ whole genome shotgun (WGS) entry which is preliminary data.</text>
</comment>
<keyword evidence="5" id="KW-1185">Reference proteome</keyword>
<feature type="compositionally biased region" description="Low complexity" evidence="1">
    <location>
        <begin position="561"/>
        <end position="571"/>
    </location>
</feature>
<feature type="transmembrane region" description="Helical" evidence="2">
    <location>
        <begin position="350"/>
        <end position="369"/>
    </location>
</feature>